<protein>
    <submittedName>
        <fullName evidence="1">(rape) hypothetical protein</fullName>
    </submittedName>
</protein>
<dbReference type="AlphaFoldDB" id="A0A816RYS0"/>
<dbReference type="EMBL" id="HG994365">
    <property type="protein sequence ID" value="CAF2077193.1"/>
    <property type="molecule type" value="Genomic_DNA"/>
</dbReference>
<gene>
    <name evidence="1" type="ORF">DARMORV10_C01P42860.1</name>
</gene>
<accession>A0A816RYS0</accession>
<dbReference type="Proteomes" id="UP001295469">
    <property type="component" value="Chromosome C01"/>
</dbReference>
<sequence length="62" mass="7096">SAKSSAIKFSDRERREKKIVTNWDIALMSVELLEKKIRVESHRIARASAISGELTKVWITDP</sequence>
<name>A0A816RYS0_BRANA</name>
<organism evidence="1">
    <name type="scientific">Brassica napus</name>
    <name type="common">Rape</name>
    <dbReference type="NCBI Taxonomy" id="3708"/>
    <lineage>
        <taxon>Eukaryota</taxon>
        <taxon>Viridiplantae</taxon>
        <taxon>Streptophyta</taxon>
        <taxon>Embryophyta</taxon>
        <taxon>Tracheophyta</taxon>
        <taxon>Spermatophyta</taxon>
        <taxon>Magnoliopsida</taxon>
        <taxon>eudicotyledons</taxon>
        <taxon>Gunneridae</taxon>
        <taxon>Pentapetalae</taxon>
        <taxon>rosids</taxon>
        <taxon>malvids</taxon>
        <taxon>Brassicales</taxon>
        <taxon>Brassicaceae</taxon>
        <taxon>Brassiceae</taxon>
        <taxon>Brassica</taxon>
    </lineage>
</organism>
<evidence type="ECO:0000313" key="1">
    <source>
        <dbReference type="EMBL" id="CAF2077193.1"/>
    </source>
</evidence>
<reference evidence="1" key="1">
    <citation type="submission" date="2021-01" db="EMBL/GenBank/DDBJ databases">
        <authorList>
            <consortium name="Genoscope - CEA"/>
            <person name="William W."/>
        </authorList>
    </citation>
    <scope>NUCLEOTIDE SEQUENCE</scope>
</reference>
<feature type="non-terminal residue" evidence="1">
    <location>
        <position position="1"/>
    </location>
</feature>
<proteinExistence type="predicted"/>